<sequence>MRRRALLALPLLAAAAGCAPTAPAPIPSPEDTKDGVDALEHARRRGFGELVAILSR</sequence>
<proteinExistence type="predicted"/>
<feature type="chain" id="PRO_5035240595" evidence="1">
    <location>
        <begin position="25"/>
        <end position="56"/>
    </location>
</feature>
<protein>
    <submittedName>
        <fullName evidence="2">Uncharacterized protein</fullName>
    </submittedName>
</protein>
<dbReference type="EMBL" id="BONI01000004">
    <property type="protein sequence ID" value="GIG03989.1"/>
    <property type="molecule type" value="Genomic_DNA"/>
</dbReference>
<evidence type="ECO:0000313" key="2">
    <source>
        <dbReference type="EMBL" id="GIG03989.1"/>
    </source>
</evidence>
<comment type="caution">
    <text evidence="2">The sequence shown here is derived from an EMBL/GenBank/DDBJ whole genome shotgun (WGS) entry which is preliminary data.</text>
</comment>
<evidence type="ECO:0000313" key="3">
    <source>
        <dbReference type="Proteomes" id="UP000630887"/>
    </source>
</evidence>
<dbReference type="PROSITE" id="PS51257">
    <property type="entry name" value="PROKAR_LIPOPROTEIN"/>
    <property type="match status" value="1"/>
</dbReference>
<dbReference type="Proteomes" id="UP000630887">
    <property type="component" value="Unassembled WGS sequence"/>
</dbReference>
<name>A0A8J3KS29_9ACTN</name>
<organism evidence="2 3">
    <name type="scientific">Catellatospora coxensis</name>
    <dbReference type="NCBI Taxonomy" id="310354"/>
    <lineage>
        <taxon>Bacteria</taxon>
        <taxon>Bacillati</taxon>
        <taxon>Actinomycetota</taxon>
        <taxon>Actinomycetes</taxon>
        <taxon>Micromonosporales</taxon>
        <taxon>Micromonosporaceae</taxon>
        <taxon>Catellatospora</taxon>
    </lineage>
</organism>
<feature type="signal peptide" evidence="1">
    <location>
        <begin position="1"/>
        <end position="24"/>
    </location>
</feature>
<keyword evidence="1" id="KW-0732">Signal</keyword>
<dbReference type="AlphaFoldDB" id="A0A8J3KS29"/>
<reference evidence="2 3" key="1">
    <citation type="submission" date="2021-01" db="EMBL/GenBank/DDBJ databases">
        <title>Whole genome shotgun sequence of Catellatospora coxensis NBRC 107359.</title>
        <authorList>
            <person name="Komaki H."/>
            <person name="Tamura T."/>
        </authorList>
    </citation>
    <scope>NUCLEOTIDE SEQUENCE [LARGE SCALE GENOMIC DNA]</scope>
    <source>
        <strain evidence="2 3">NBRC 107359</strain>
    </source>
</reference>
<accession>A0A8J3KS29</accession>
<keyword evidence="3" id="KW-1185">Reference proteome</keyword>
<evidence type="ECO:0000256" key="1">
    <source>
        <dbReference type="SAM" id="SignalP"/>
    </source>
</evidence>
<gene>
    <name evidence="2" type="ORF">Cco03nite_06890</name>
</gene>
<dbReference type="RefSeq" id="WP_203688441.1">
    <property type="nucleotide sequence ID" value="NZ_BAAALC010000037.1"/>
</dbReference>